<feature type="compositionally biased region" description="Acidic residues" evidence="1">
    <location>
        <begin position="126"/>
        <end position="150"/>
    </location>
</feature>
<accession>A0A7R9TMK7</accession>
<feature type="region of interest" description="Disordered" evidence="1">
    <location>
        <begin position="1"/>
        <end position="308"/>
    </location>
</feature>
<gene>
    <name evidence="2" type="ORF">PCOL08062_LOCUS5880</name>
</gene>
<feature type="compositionally biased region" description="Polar residues" evidence="1">
    <location>
        <begin position="285"/>
        <end position="300"/>
    </location>
</feature>
<sequence>MEHHHALPSAPGSGPAANIGVGGGVGRGKMLRPPSAYDDSDGSGDDDSDCGSDGDGSSSSDGEGDGTGDGGAAGSDGDGDDEELLHRTRLPGRGPAVPFSGKRLRPPEAESDDGDGDDNGGGSESQGEEEMSDFSDADSVEISEDDDDEYGPISKPAAKKLKSDTRLGKSQRTPPKRQAPSRSADARDAAAAAKVPAAAATPKARAKPKARASSKDATPSRRDRRTSSSPAPRPKAASKGKSAAEKEQDEFNDRVARRTEEKLRALKRGKGAGTGATPPMGKTPSPANGTPSTGGVSTPIENEEKVERVPTARELVELADRYFSEGRKLKHTADDLDKQAAQMRAKGQTAEASKYKREGASVMLRSCFKFLLASAGYKEKGREYSARAKGYTRGTPEHAALVNKAAGFTNKADEMMPSTINLLDLASKRLQKVHLPALEVIALAVRAAASQRQLLSRLSRPVSSQSRREVAMQVLGPAHMDPAAGKVKPLSQDALNSLEISIGSVAKDVQRVHRDSKDSAAACSAWQALQVATSVYEDHTPRTEEATKVLSSASVLTRFGGNVPYEDMAAHGIGLLSDFSGEAFNAPFVSAAASARAEFNARRMA</sequence>
<dbReference type="AlphaFoldDB" id="A0A7R9TMK7"/>
<name>A0A7R9TMK7_9VIRI</name>
<feature type="compositionally biased region" description="Acidic residues" evidence="1">
    <location>
        <begin position="38"/>
        <end position="52"/>
    </location>
</feature>
<dbReference type="EMBL" id="HBDZ01007682">
    <property type="protein sequence ID" value="CAD8238885.1"/>
    <property type="molecule type" value="Transcribed_RNA"/>
</dbReference>
<reference evidence="2" key="1">
    <citation type="submission" date="2021-01" db="EMBL/GenBank/DDBJ databases">
        <authorList>
            <person name="Corre E."/>
            <person name="Pelletier E."/>
            <person name="Niang G."/>
            <person name="Scheremetjew M."/>
            <person name="Finn R."/>
            <person name="Kale V."/>
            <person name="Holt S."/>
            <person name="Cochrane G."/>
            <person name="Meng A."/>
            <person name="Brown T."/>
            <person name="Cohen L."/>
        </authorList>
    </citation>
    <scope>NUCLEOTIDE SEQUENCE</scope>
    <source>
        <strain evidence="2">CCMP1413</strain>
    </source>
</reference>
<feature type="compositionally biased region" description="Acidic residues" evidence="1">
    <location>
        <begin position="109"/>
        <end position="118"/>
    </location>
</feature>
<protein>
    <submittedName>
        <fullName evidence="2">Uncharacterized protein</fullName>
    </submittedName>
</protein>
<proteinExistence type="predicted"/>
<feature type="compositionally biased region" description="Low complexity" evidence="1">
    <location>
        <begin position="189"/>
        <end position="203"/>
    </location>
</feature>
<evidence type="ECO:0000313" key="2">
    <source>
        <dbReference type="EMBL" id="CAD8238885.1"/>
    </source>
</evidence>
<feature type="compositionally biased region" description="Gly residues" evidence="1">
    <location>
        <begin position="65"/>
        <end position="76"/>
    </location>
</feature>
<feature type="compositionally biased region" description="Low complexity" evidence="1">
    <location>
        <begin position="227"/>
        <end position="241"/>
    </location>
</feature>
<feature type="compositionally biased region" description="Low complexity" evidence="1">
    <location>
        <begin position="8"/>
        <end position="17"/>
    </location>
</feature>
<feature type="compositionally biased region" description="Basic and acidic residues" evidence="1">
    <location>
        <begin position="242"/>
        <end position="264"/>
    </location>
</feature>
<organism evidence="2">
    <name type="scientific">Prasinoderma coloniale</name>
    <dbReference type="NCBI Taxonomy" id="156133"/>
    <lineage>
        <taxon>Eukaryota</taxon>
        <taxon>Viridiplantae</taxon>
        <taxon>Prasinodermophyta</taxon>
        <taxon>Prasinodermophyceae</taxon>
        <taxon>Prasinodermales</taxon>
        <taxon>Prasinodermaceae</taxon>
        <taxon>Prasinoderma</taxon>
    </lineage>
</organism>
<evidence type="ECO:0000256" key="1">
    <source>
        <dbReference type="SAM" id="MobiDB-lite"/>
    </source>
</evidence>